<proteinExistence type="predicted"/>
<reference evidence="3" key="1">
    <citation type="journal article" date="2012" name="J. Bacteriol.">
        <title>Genome sequence of the haloalkaliphilic methanotrophic bacterium Methylomicrobium alcaliphilum 20Z.</title>
        <authorList>
            <person name="Vuilleumier S."/>
            <person name="Khmelenina V.N."/>
            <person name="Bringel F."/>
            <person name="Reshetnikov A.S."/>
            <person name="Lajus A."/>
            <person name="Mangenot S."/>
            <person name="Rouy Z."/>
            <person name="Op den Camp H.J."/>
            <person name="Jetten M.S."/>
            <person name="Dispirito A.A."/>
            <person name="Dunfield P."/>
            <person name="Klotz M.G."/>
            <person name="Semrau J.D."/>
            <person name="Stein L.Y."/>
            <person name="Barbe V."/>
            <person name="Medigue C."/>
            <person name="Trotsenko Y.A."/>
            <person name="Kalyuzhnaya M.G."/>
        </authorList>
    </citation>
    <scope>NUCLEOTIDE SEQUENCE [LARGE SCALE GENOMIC DNA]</scope>
    <source>
        <strain evidence="3">DSM 19304 / NCIMB 14124 / VKM B-2133 / 20Z</strain>
    </source>
</reference>
<dbReference type="AlphaFoldDB" id="G4SV55"/>
<gene>
    <name evidence="2" type="ordered locus">MEALZ_3490</name>
</gene>
<sequence>MGGVNDGARTRDNRNHNPGLYQLSYDHHRKVFQQEMARLAGLEPATLGLEGRCSIQLSYKRSVVGVEGFEPPTSCSQSRRATKLRYTPIDLRE</sequence>
<dbReference type="Proteomes" id="UP000008315">
    <property type="component" value="Chromosome"/>
</dbReference>
<dbReference type="AntiFam" id="ANF00012">
    <property type="entry name" value="tRNA translation"/>
</dbReference>
<keyword evidence="3" id="KW-1185">Reference proteome</keyword>
<accession>G4SV55</accession>
<evidence type="ECO:0000313" key="2">
    <source>
        <dbReference type="EMBL" id="CCE25153.1"/>
    </source>
</evidence>
<dbReference type="HOGENOM" id="CLU_2396251_0_0_6"/>
<evidence type="ECO:0000256" key="1">
    <source>
        <dbReference type="SAM" id="MobiDB-lite"/>
    </source>
</evidence>
<dbReference type="AntiFam" id="ANF00014">
    <property type="entry name" value="tRNA translation"/>
</dbReference>
<evidence type="ECO:0000313" key="3">
    <source>
        <dbReference type="Proteomes" id="UP000008315"/>
    </source>
</evidence>
<name>G4SV55_META2</name>
<dbReference type="EMBL" id="FO082060">
    <property type="protein sequence ID" value="CCE25153.1"/>
    <property type="molecule type" value="Genomic_DNA"/>
</dbReference>
<feature type="region of interest" description="Disordered" evidence="1">
    <location>
        <begin position="1"/>
        <end position="21"/>
    </location>
</feature>
<protein>
    <submittedName>
        <fullName evidence="2">Uncharacterized protein</fullName>
    </submittedName>
</protein>
<organism evidence="2 3">
    <name type="scientific">Methylotuvimicrobium alcaliphilum (strain DSM 19304 / NCIMB 14124 / VKM B-2133 / 20Z)</name>
    <name type="common">Methylomicrobium alcaliphilum</name>
    <dbReference type="NCBI Taxonomy" id="1091494"/>
    <lineage>
        <taxon>Bacteria</taxon>
        <taxon>Pseudomonadati</taxon>
        <taxon>Pseudomonadota</taxon>
        <taxon>Gammaproteobacteria</taxon>
        <taxon>Methylococcales</taxon>
        <taxon>Methylococcaceae</taxon>
        <taxon>Methylotuvimicrobium</taxon>
    </lineage>
</organism>
<dbReference type="KEGG" id="mah:MEALZ_3490"/>